<gene>
    <name evidence="5" type="ORF">VNO80_09202</name>
</gene>
<dbReference type="EMBL" id="JAYMYR010000004">
    <property type="protein sequence ID" value="KAK7367193.1"/>
    <property type="molecule type" value="Genomic_DNA"/>
</dbReference>
<dbReference type="SUPFAM" id="SSF50978">
    <property type="entry name" value="WD40 repeat-like"/>
    <property type="match status" value="2"/>
</dbReference>
<comment type="caution">
    <text evidence="5">The sequence shown here is derived from an EMBL/GenBank/DDBJ whole genome shotgun (WGS) entry which is preliminary data.</text>
</comment>
<sequence>MFVKKLVEKASIKKAVGNSVDGLKASDVEPRLVFHQGVPSGGTKFAYDNIQKILALSTKDGRIKLFGKDNAQVLLESREPEPSKFLQFIQNQGILINVSFNNHIEVWDIDKKLLIDVFIVKEEITCFSVLQHSLFMYIGFSNGNIAVLSLDQEPWHLVRMKYSIPLLASYGNSTEESDDTVVTHVLPQPAAESQRVLIIFRNGQIVLWDIQESRSIFRTGGRMLQARYNETKIVSSACWVCPFGSKVVVGYNNGELFIWSIPSLNTGNSLAADNSSQNTPMFKFNLGYKSDKTSIRSVKWIYAEGRASRLYVMGGSGHAPSNFLQVVLLNENTESRTIKMGLHLSEGSIDMEIISTSSKQRQNYFILLGKSGNVYLYDDNLIERYLLQSQSKSTPSLPKKVVVKLPLADSSITTAKFISKNPNVFSSEDEYYSQLVKNYPPLIPIETNLKDGINFSSANFTGFSNFRNLYITGHSNGAITFWDASCPFFTPILQLKQQAENDVSLSGVPLTELYFDNKSSLLVSGDQSGMVRIYKFKPEPYASNNFMSLTGGTKKGTDHVIHSMKLVKTSGAVICMNIDHNSRHLAVGSDQGNVSVINIDDPSLLFRKNIASEISSSIVSLQFKTCSLHGFEKNILIVVTKDSSVLALDGETGNSFNTGAIHPKKPSKAIYMQVLDGLGEPVTGSVTKDGLDSREGNRTEDATAKQLYILLCSEKALYVYSFVHAVQGVKKVLYKKKFCSSSCCWASTIYSLSDISLVLLFNSGKVELRSLPALSLIVETSIRGFNYSPPKLKSYCDSQICCSPKGDIVLVNGNQEIFVVSLLAQRNIFRLLDSVSCIYRKERMPSQDELVPGPVIDKEKKKGILSSVIKDFTSSKEKHGTLMGKEDPKENIRELSAVFSNTNFACNDSDDKPTVDESKLELNIDDIDLEDHGEKRKEQSILGSLNKKNLVGKFQSLKGRLKEMKGNYQKASDKEGQQEEKDGALDQIKKKYGFSSSSNETTAAKQAQIKLHENTWKLQGTNLRAREMQDTAKSFSSLAKQVLRTAEHDRRS</sequence>
<name>A0AAN9NC42_PHACN</name>
<dbReference type="PANTHER" id="PTHR10241">
    <property type="entry name" value="LETHAL 2 GIANT LARVAE PROTEIN"/>
    <property type="match status" value="1"/>
</dbReference>
<dbReference type="Proteomes" id="UP001374584">
    <property type="component" value="Unassembled WGS sequence"/>
</dbReference>
<dbReference type="SMART" id="SM00320">
    <property type="entry name" value="WD40"/>
    <property type="match status" value="5"/>
</dbReference>
<comment type="similarity">
    <text evidence="1">Belongs to the WD repeat L(2)GL family.</text>
</comment>
<protein>
    <recommendedName>
        <fullName evidence="4">Lethal giant larvae (Lgl)-like C-terminal domain-containing protein</fullName>
    </recommendedName>
</protein>
<keyword evidence="2" id="KW-0268">Exocytosis</keyword>
<evidence type="ECO:0000256" key="2">
    <source>
        <dbReference type="ARBA" id="ARBA00022483"/>
    </source>
</evidence>
<dbReference type="InterPro" id="IPR015943">
    <property type="entry name" value="WD40/YVTN_repeat-like_dom_sf"/>
</dbReference>
<reference evidence="5 6" key="1">
    <citation type="submission" date="2024-01" db="EMBL/GenBank/DDBJ databases">
        <title>The genomes of 5 underutilized Papilionoideae crops provide insights into root nodulation and disease resistanc.</title>
        <authorList>
            <person name="Jiang F."/>
        </authorList>
    </citation>
    <scope>NUCLEOTIDE SEQUENCE [LARGE SCALE GENOMIC DNA]</scope>
    <source>
        <strain evidence="5">JINMINGXINNONG_FW02</strain>
        <tissue evidence="5">Leaves</tissue>
    </source>
</reference>
<dbReference type="InterPro" id="IPR036322">
    <property type="entry name" value="WD40_repeat_dom_sf"/>
</dbReference>
<dbReference type="InterPro" id="IPR013905">
    <property type="entry name" value="Lgl_C_dom"/>
</dbReference>
<keyword evidence="3" id="KW-0175">Coiled coil</keyword>
<dbReference type="CDD" id="cd15873">
    <property type="entry name" value="R-SNARE_STXBP5_6"/>
    <property type="match status" value="1"/>
</dbReference>
<evidence type="ECO:0000256" key="1">
    <source>
        <dbReference type="ARBA" id="ARBA00008070"/>
    </source>
</evidence>
<evidence type="ECO:0000313" key="6">
    <source>
        <dbReference type="Proteomes" id="UP001374584"/>
    </source>
</evidence>
<dbReference type="GO" id="GO:0006893">
    <property type="term" value="P:Golgi to plasma membrane transport"/>
    <property type="evidence" value="ECO:0007669"/>
    <property type="project" value="TreeGrafter"/>
</dbReference>
<dbReference type="Gene3D" id="2.130.10.10">
    <property type="entry name" value="YVTN repeat-like/Quinoprotein amine dehydrogenase"/>
    <property type="match status" value="2"/>
</dbReference>
<dbReference type="GO" id="GO:0045159">
    <property type="term" value="F:myosin II binding"/>
    <property type="evidence" value="ECO:0007669"/>
    <property type="project" value="TreeGrafter"/>
</dbReference>
<feature type="domain" description="Lethal giant larvae (Lgl)-like C-terminal" evidence="4">
    <location>
        <begin position="727"/>
        <end position="831"/>
    </location>
</feature>
<dbReference type="GO" id="GO:0019905">
    <property type="term" value="F:syntaxin binding"/>
    <property type="evidence" value="ECO:0007669"/>
    <property type="project" value="TreeGrafter"/>
</dbReference>
<dbReference type="FunFam" id="2.130.10.10:FF:002568">
    <property type="entry name" value="Syntaxin-binding protein 5 isoform A"/>
    <property type="match status" value="1"/>
</dbReference>
<feature type="coiled-coil region" evidence="3">
    <location>
        <begin position="954"/>
        <end position="981"/>
    </location>
</feature>
<proteinExistence type="inferred from homology"/>
<accession>A0AAN9NC42</accession>
<dbReference type="PANTHER" id="PTHR10241:SF27">
    <property type="entry name" value="TRANSDUCIN_WD40 REPEAT-LIKE SUPERFAMILY PROTEIN"/>
    <property type="match status" value="1"/>
</dbReference>
<dbReference type="GO" id="GO:0006887">
    <property type="term" value="P:exocytosis"/>
    <property type="evidence" value="ECO:0007669"/>
    <property type="project" value="UniProtKB-KW"/>
</dbReference>
<evidence type="ECO:0000313" key="5">
    <source>
        <dbReference type="EMBL" id="KAK7367193.1"/>
    </source>
</evidence>
<evidence type="ECO:0000259" key="4">
    <source>
        <dbReference type="Pfam" id="PF08596"/>
    </source>
</evidence>
<dbReference type="GO" id="GO:0005096">
    <property type="term" value="F:GTPase activator activity"/>
    <property type="evidence" value="ECO:0007669"/>
    <property type="project" value="TreeGrafter"/>
</dbReference>
<dbReference type="SUPFAM" id="SSF117289">
    <property type="entry name" value="Nucleoporin domain"/>
    <property type="match status" value="1"/>
</dbReference>
<dbReference type="AlphaFoldDB" id="A0AAN9NC42"/>
<dbReference type="InterPro" id="IPR001680">
    <property type="entry name" value="WD40_rpt"/>
</dbReference>
<dbReference type="GO" id="GO:0005886">
    <property type="term" value="C:plasma membrane"/>
    <property type="evidence" value="ECO:0007669"/>
    <property type="project" value="TreeGrafter"/>
</dbReference>
<dbReference type="Pfam" id="PF08596">
    <property type="entry name" value="Lgl_C"/>
    <property type="match status" value="1"/>
</dbReference>
<organism evidence="5 6">
    <name type="scientific">Phaseolus coccineus</name>
    <name type="common">Scarlet runner bean</name>
    <name type="synonym">Phaseolus multiflorus</name>
    <dbReference type="NCBI Taxonomy" id="3886"/>
    <lineage>
        <taxon>Eukaryota</taxon>
        <taxon>Viridiplantae</taxon>
        <taxon>Streptophyta</taxon>
        <taxon>Embryophyta</taxon>
        <taxon>Tracheophyta</taxon>
        <taxon>Spermatophyta</taxon>
        <taxon>Magnoliopsida</taxon>
        <taxon>eudicotyledons</taxon>
        <taxon>Gunneridae</taxon>
        <taxon>Pentapetalae</taxon>
        <taxon>rosids</taxon>
        <taxon>fabids</taxon>
        <taxon>Fabales</taxon>
        <taxon>Fabaceae</taxon>
        <taxon>Papilionoideae</taxon>
        <taxon>50 kb inversion clade</taxon>
        <taxon>NPAAA clade</taxon>
        <taxon>indigoferoid/millettioid clade</taxon>
        <taxon>Phaseoleae</taxon>
        <taxon>Phaseolus</taxon>
    </lineage>
</organism>
<dbReference type="GO" id="GO:0005737">
    <property type="term" value="C:cytoplasm"/>
    <property type="evidence" value="ECO:0007669"/>
    <property type="project" value="TreeGrafter"/>
</dbReference>
<evidence type="ECO:0000256" key="3">
    <source>
        <dbReference type="SAM" id="Coils"/>
    </source>
</evidence>
<dbReference type="FunFam" id="2.130.10.10:FF:001076">
    <property type="entry name" value="Syntaxin-binding protein 5 isoform A"/>
    <property type="match status" value="1"/>
</dbReference>
<keyword evidence="6" id="KW-1185">Reference proteome</keyword>